<dbReference type="SUPFAM" id="SSF53720">
    <property type="entry name" value="ALDH-like"/>
    <property type="match status" value="1"/>
</dbReference>
<keyword evidence="5" id="KW-0028">Amino-acid biosynthesis</keyword>
<evidence type="ECO:0000256" key="4">
    <source>
        <dbReference type="ARBA" id="ARBA00012965"/>
    </source>
</evidence>
<evidence type="ECO:0000256" key="7">
    <source>
        <dbReference type="ARBA" id="ARBA00022833"/>
    </source>
</evidence>
<dbReference type="NCBIfam" id="TIGR00069">
    <property type="entry name" value="hisD"/>
    <property type="match status" value="1"/>
</dbReference>
<dbReference type="GO" id="GO:0046872">
    <property type="term" value="F:metal ion binding"/>
    <property type="evidence" value="ECO:0007669"/>
    <property type="project" value="UniProtKB-KW"/>
</dbReference>
<accession>A0A7S3ABK6</accession>
<evidence type="ECO:0000313" key="13">
    <source>
        <dbReference type="EMBL" id="CAE0066884.1"/>
    </source>
</evidence>
<dbReference type="EMBL" id="HBHW01044969">
    <property type="protein sequence ID" value="CAE0066884.1"/>
    <property type="molecule type" value="Transcribed_RNA"/>
</dbReference>
<dbReference type="PANTHER" id="PTHR21256">
    <property type="entry name" value="HISTIDINOL DEHYDROGENASE HDH"/>
    <property type="match status" value="1"/>
</dbReference>
<comment type="catalytic activity">
    <reaction evidence="11">
        <text>L-histidinol + 2 NAD(+) + H2O = L-histidine + 2 NADH + 3 H(+)</text>
        <dbReference type="Rhea" id="RHEA:20641"/>
        <dbReference type="ChEBI" id="CHEBI:15377"/>
        <dbReference type="ChEBI" id="CHEBI:15378"/>
        <dbReference type="ChEBI" id="CHEBI:57540"/>
        <dbReference type="ChEBI" id="CHEBI:57595"/>
        <dbReference type="ChEBI" id="CHEBI:57699"/>
        <dbReference type="ChEBI" id="CHEBI:57945"/>
        <dbReference type="EC" id="1.1.1.23"/>
    </reaction>
</comment>
<evidence type="ECO:0000256" key="1">
    <source>
        <dbReference type="ARBA" id="ARBA00001947"/>
    </source>
</evidence>
<keyword evidence="6" id="KW-0479">Metal-binding</keyword>
<keyword evidence="10" id="KW-0368">Histidine biosynthesis</keyword>
<keyword evidence="7" id="KW-0862">Zinc</keyword>
<evidence type="ECO:0000256" key="6">
    <source>
        <dbReference type="ARBA" id="ARBA00022723"/>
    </source>
</evidence>
<dbReference type="PRINTS" id="PR00083">
    <property type="entry name" value="HOLDHDRGNASE"/>
</dbReference>
<dbReference type="FunFam" id="3.40.50.1980:FF:000019">
    <property type="entry name" value="Histidinol dehydrogenase, chloroplastic"/>
    <property type="match status" value="1"/>
</dbReference>
<comment type="cofactor">
    <cofactor evidence="1">
        <name>Zn(2+)</name>
        <dbReference type="ChEBI" id="CHEBI:29105"/>
    </cofactor>
</comment>
<evidence type="ECO:0000256" key="8">
    <source>
        <dbReference type="ARBA" id="ARBA00023002"/>
    </source>
</evidence>
<evidence type="ECO:0000256" key="11">
    <source>
        <dbReference type="ARBA" id="ARBA00049489"/>
    </source>
</evidence>
<evidence type="ECO:0000256" key="10">
    <source>
        <dbReference type="ARBA" id="ARBA00023102"/>
    </source>
</evidence>
<dbReference type="InterPro" id="IPR016161">
    <property type="entry name" value="Ald_DH/histidinol_DH"/>
</dbReference>
<keyword evidence="8" id="KW-0560">Oxidoreductase</keyword>
<dbReference type="GO" id="GO:0051287">
    <property type="term" value="F:NAD binding"/>
    <property type="evidence" value="ECO:0007669"/>
    <property type="project" value="InterPro"/>
</dbReference>
<evidence type="ECO:0000256" key="5">
    <source>
        <dbReference type="ARBA" id="ARBA00022605"/>
    </source>
</evidence>
<keyword evidence="9" id="KW-0520">NAD</keyword>
<evidence type="ECO:0000256" key="3">
    <source>
        <dbReference type="ARBA" id="ARBA00010178"/>
    </source>
</evidence>
<dbReference type="FunFam" id="3.40.50.1980:FF:000001">
    <property type="entry name" value="Histidinol dehydrogenase"/>
    <property type="match status" value="1"/>
</dbReference>
<dbReference type="AlphaFoldDB" id="A0A7S3ABK6"/>
<dbReference type="InterPro" id="IPR022695">
    <property type="entry name" value="Histidinol_DH_monofunct"/>
</dbReference>
<dbReference type="Gene3D" id="1.20.5.1300">
    <property type="match status" value="1"/>
</dbReference>
<dbReference type="EC" id="1.1.1.23" evidence="4"/>
<evidence type="ECO:0000256" key="2">
    <source>
        <dbReference type="ARBA" id="ARBA00004940"/>
    </source>
</evidence>
<organism evidence="13">
    <name type="scientific">Rhodosorus marinus</name>
    <dbReference type="NCBI Taxonomy" id="101924"/>
    <lineage>
        <taxon>Eukaryota</taxon>
        <taxon>Rhodophyta</taxon>
        <taxon>Stylonematophyceae</taxon>
        <taxon>Stylonematales</taxon>
        <taxon>Stylonemataceae</taxon>
        <taxon>Rhodosorus</taxon>
    </lineage>
</organism>
<dbReference type="InterPro" id="IPR012131">
    <property type="entry name" value="Hstdl_DH"/>
</dbReference>
<sequence length="443" mass="47800">MAVGERIGGTVMAFDLKSLSEEMLLNLTLRPKIDFSKTMELVKPIIAEVQARGDDAVRELTLKFDKVELDQVVVDPKELEEPVLEDTVRKAFDVAYDNIHKFHSAQIRENLSVSTMEGIECRRVSRPIERVGIYVPGGTAVLPSTALMLGIPAQLAGCTEVVLATPPRADGSICPEVLYAALKCGVTKILKAGGAQAITAMAFGTESCPKVDKICGPGNQFVTGAKMILQNSGEASLAIDMPAGPSEQLCIADASSKAAFVVSDLLSQAEHGVDSQVVCVALKGFDEKLFAEELESQVNALPRKEIAKEALSKSLLLRVDSIDEAVRFTNLYAPEHLVIAVDEPEVYVDKVINAGSIFLGHYTPESVGDYASGTNHSLPTYGYARMYGGVSLDTFVKYITIQKLTPTGIRNVGPHVETMASVEQLHAHKNAVTIRLKEVNNQS</sequence>
<comment type="similarity">
    <text evidence="3 12">Belongs to the histidinol dehydrogenase family.</text>
</comment>
<evidence type="ECO:0000256" key="9">
    <source>
        <dbReference type="ARBA" id="ARBA00023027"/>
    </source>
</evidence>
<dbReference type="PANTHER" id="PTHR21256:SF2">
    <property type="entry name" value="HISTIDINE BIOSYNTHESIS TRIFUNCTIONAL PROTEIN"/>
    <property type="match status" value="1"/>
</dbReference>
<dbReference type="CDD" id="cd06572">
    <property type="entry name" value="Histidinol_dh"/>
    <property type="match status" value="1"/>
</dbReference>
<name>A0A7S3ABK6_9RHOD</name>
<protein>
    <recommendedName>
        <fullName evidence="4">histidinol dehydrogenase</fullName>
        <ecNumber evidence="4">1.1.1.23</ecNumber>
    </recommendedName>
</protein>
<dbReference type="HAMAP" id="MF_01024">
    <property type="entry name" value="HisD"/>
    <property type="match status" value="1"/>
</dbReference>
<evidence type="ECO:0000256" key="12">
    <source>
        <dbReference type="RuleBase" id="RU004175"/>
    </source>
</evidence>
<dbReference type="Pfam" id="PF00815">
    <property type="entry name" value="Histidinol_dh"/>
    <property type="match status" value="1"/>
</dbReference>
<dbReference type="GO" id="GO:0005829">
    <property type="term" value="C:cytosol"/>
    <property type="evidence" value="ECO:0007669"/>
    <property type="project" value="TreeGrafter"/>
</dbReference>
<dbReference type="GO" id="GO:0000105">
    <property type="term" value="P:L-histidine biosynthetic process"/>
    <property type="evidence" value="ECO:0007669"/>
    <property type="project" value="UniProtKB-KW"/>
</dbReference>
<dbReference type="PIRSF" id="PIRSF000099">
    <property type="entry name" value="Histidinol_dh"/>
    <property type="match status" value="1"/>
</dbReference>
<dbReference type="FunFam" id="1.20.5.1300:FF:000002">
    <property type="entry name" value="Histidinol dehydrogenase, chloroplastic"/>
    <property type="match status" value="1"/>
</dbReference>
<dbReference type="Gene3D" id="3.40.50.1980">
    <property type="entry name" value="Nitrogenase molybdenum iron protein domain"/>
    <property type="match status" value="2"/>
</dbReference>
<dbReference type="GO" id="GO:0009570">
    <property type="term" value="C:chloroplast stroma"/>
    <property type="evidence" value="ECO:0007669"/>
    <property type="project" value="TreeGrafter"/>
</dbReference>
<reference evidence="13" key="1">
    <citation type="submission" date="2021-01" db="EMBL/GenBank/DDBJ databases">
        <authorList>
            <person name="Corre E."/>
            <person name="Pelletier E."/>
            <person name="Niang G."/>
            <person name="Scheremetjew M."/>
            <person name="Finn R."/>
            <person name="Kale V."/>
            <person name="Holt S."/>
            <person name="Cochrane G."/>
            <person name="Meng A."/>
            <person name="Brown T."/>
            <person name="Cohen L."/>
        </authorList>
    </citation>
    <scope>NUCLEOTIDE SEQUENCE</scope>
    <source>
        <strain evidence="13">CCMP 769</strain>
    </source>
</reference>
<gene>
    <name evidence="13" type="ORF">RMAR00112_LOCUS34959</name>
</gene>
<dbReference type="GO" id="GO:0004399">
    <property type="term" value="F:histidinol dehydrogenase activity"/>
    <property type="evidence" value="ECO:0007669"/>
    <property type="project" value="UniProtKB-EC"/>
</dbReference>
<proteinExistence type="inferred from homology"/>
<comment type="pathway">
    <text evidence="2">Amino-acid biosynthesis; L-histidine biosynthesis; L-histidine from 5-phospho-alpha-D-ribose 1-diphosphate: step 9/9.</text>
</comment>